<proteinExistence type="predicted"/>
<dbReference type="EMBL" id="ACOM01000011">
    <property type="protein sequence ID" value="EEP52459.1"/>
    <property type="molecule type" value="Genomic_DNA"/>
</dbReference>
<reference evidence="1 2" key="1">
    <citation type="submission" date="2009-08" db="EMBL/GenBank/DDBJ databases">
        <authorList>
            <person name="Shrivastava S."/>
            <person name="Brinkac L.B."/>
            <person name="Brown J.L."/>
            <person name="Bruce D.B."/>
            <person name="Detter C."/>
            <person name="Green L.D."/>
            <person name="Munk C.A."/>
            <person name="Rogers Y.C."/>
            <person name="Tapia R."/>
            <person name="Sims D.R."/>
            <person name="Smith L.A."/>
            <person name="Smith T.J."/>
            <person name="Sutton G."/>
            <person name="Brettin T."/>
        </authorList>
    </citation>
    <scope>NUCLEOTIDE SEQUENCE [LARGE SCALE GENOMIC DNA]</scope>
    <source>
        <strain evidence="2">E4 str. BoNT E BL5262</strain>
    </source>
</reference>
<name>C4IMX0_CLOBU</name>
<organism evidence="1 2">
    <name type="scientific">Clostridium butyricum E4 str. BoNT E BL5262</name>
    <dbReference type="NCBI Taxonomy" id="632245"/>
    <lineage>
        <taxon>Bacteria</taxon>
        <taxon>Bacillati</taxon>
        <taxon>Bacillota</taxon>
        <taxon>Clostridia</taxon>
        <taxon>Eubacteriales</taxon>
        <taxon>Clostridiaceae</taxon>
        <taxon>Clostridium</taxon>
    </lineage>
</organism>
<dbReference type="Proteomes" id="UP000003081">
    <property type="component" value="Unassembled WGS sequence"/>
</dbReference>
<keyword evidence="2" id="KW-1185">Reference proteome</keyword>
<evidence type="ECO:0000313" key="2">
    <source>
        <dbReference type="Proteomes" id="UP000003081"/>
    </source>
</evidence>
<gene>
    <name evidence="1" type="ORF">CLP_4168</name>
</gene>
<protein>
    <submittedName>
        <fullName evidence="1">Uncharacterized protein</fullName>
    </submittedName>
</protein>
<accession>C4IMX0</accession>
<evidence type="ECO:0000313" key="1">
    <source>
        <dbReference type="EMBL" id="EEP52459.1"/>
    </source>
</evidence>
<dbReference type="HOGENOM" id="CLU_3307237_0_0_9"/>
<sequence length="39" mass="4571">MDLLVYTIFIPINLKEINLCLDVDINKITFKRKGKGDYI</sequence>
<comment type="caution">
    <text evidence="1">The sequence shown here is derived from an EMBL/GenBank/DDBJ whole genome shotgun (WGS) entry which is preliminary data.</text>
</comment>
<dbReference type="AlphaFoldDB" id="C4IMX0"/>